<evidence type="ECO:0000313" key="1">
    <source>
        <dbReference type="EMBL" id="KTB39633.1"/>
    </source>
</evidence>
<name>A0A0W0FTD2_MONRR</name>
<dbReference type="AlphaFoldDB" id="A0A0W0FTD2"/>
<dbReference type="EMBL" id="LATX01001654">
    <property type="protein sequence ID" value="KTB39633.1"/>
    <property type="molecule type" value="Genomic_DNA"/>
</dbReference>
<proteinExistence type="predicted"/>
<comment type="caution">
    <text evidence="1">The sequence shown here is derived from an EMBL/GenBank/DDBJ whole genome shotgun (WGS) entry which is preliminary data.</text>
</comment>
<evidence type="ECO:0000313" key="2">
    <source>
        <dbReference type="Proteomes" id="UP000054988"/>
    </source>
</evidence>
<reference evidence="1 2" key="1">
    <citation type="submission" date="2015-12" db="EMBL/GenBank/DDBJ databases">
        <title>Draft genome sequence of Moniliophthora roreri, the causal agent of frosty pod rot of cacao.</title>
        <authorList>
            <person name="Aime M.C."/>
            <person name="Diaz-Valderrama J.R."/>
            <person name="Kijpornyongpan T."/>
            <person name="Phillips-Mora W."/>
        </authorList>
    </citation>
    <scope>NUCLEOTIDE SEQUENCE [LARGE SCALE GENOMIC DNA]</scope>
    <source>
        <strain evidence="1 2">MCA 2952</strain>
    </source>
</reference>
<sequence length="16" mass="1731">MRASNVKAVDQGLNVE</sequence>
<protein>
    <submittedName>
        <fullName evidence="1">Uncharacterized protein</fullName>
    </submittedName>
</protein>
<organism evidence="1 2">
    <name type="scientific">Moniliophthora roreri</name>
    <name type="common">Frosty pod rot fungus</name>
    <name type="synonym">Monilia roreri</name>
    <dbReference type="NCBI Taxonomy" id="221103"/>
    <lineage>
        <taxon>Eukaryota</taxon>
        <taxon>Fungi</taxon>
        <taxon>Dikarya</taxon>
        <taxon>Basidiomycota</taxon>
        <taxon>Agaricomycotina</taxon>
        <taxon>Agaricomycetes</taxon>
        <taxon>Agaricomycetidae</taxon>
        <taxon>Agaricales</taxon>
        <taxon>Marasmiineae</taxon>
        <taxon>Marasmiaceae</taxon>
        <taxon>Moniliophthora</taxon>
    </lineage>
</organism>
<accession>A0A0W0FTD2</accession>
<dbReference type="Proteomes" id="UP000054988">
    <property type="component" value="Unassembled WGS sequence"/>
</dbReference>
<gene>
    <name evidence="1" type="ORF">WG66_7786</name>
</gene>